<reference evidence="2 3" key="1">
    <citation type="submission" date="2016-10" db="EMBL/GenBank/DDBJ databases">
        <title>Pseudoalteromonas amylolytica sp. nov., isolated from the surface seawater.</title>
        <authorList>
            <person name="Wu Y.-H."/>
            <person name="Cheng H."/>
            <person name="Jin X.-B."/>
            <person name="Wang C.-S."/>
            <person name="Xu X.-W."/>
        </authorList>
    </citation>
    <scope>NUCLEOTIDE SEQUENCE [LARGE SCALE GENOMIC DNA]</scope>
    <source>
        <strain evidence="2 3">JCM 12483</strain>
    </source>
</reference>
<organism evidence="2 3">
    <name type="scientific">Pseudoalteromonas byunsanensis</name>
    <dbReference type="NCBI Taxonomy" id="327939"/>
    <lineage>
        <taxon>Bacteria</taxon>
        <taxon>Pseudomonadati</taxon>
        <taxon>Pseudomonadota</taxon>
        <taxon>Gammaproteobacteria</taxon>
        <taxon>Alteromonadales</taxon>
        <taxon>Pseudoalteromonadaceae</taxon>
        <taxon>Pseudoalteromonas</taxon>
    </lineage>
</organism>
<dbReference type="EMBL" id="MNAN01000037">
    <property type="protein sequence ID" value="OHU93540.1"/>
    <property type="molecule type" value="Genomic_DNA"/>
</dbReference>
<dbReference type="OrthoDB" id="5856152at2"/>
<evidence type="ECO:0000313" key="3">
    <source>
        <dbReference type="Proteomes" id="UP000180253"/>
    </source>
</evidence>
<name>A0A1S1N2C7_9GAMM</name>
<dbReference type="Proteomes" id="UP000180253">
    <property type="component" value="Unassembled WGS sequence"/>
</dbReference>
<sequence length="268" mass="28791">MTTQTPGLGYRNSKGVAQNKNADIQALTTQVTDAQYTVNELTNVVTSLTSKQVYFANLLTLASNKQASSLQHYNQSKALMADLRETNNYVKIVETQIGTESDTDSLSGKLNETAEYMAGVIDKLIFSVDIIEKLLDFVNRRKAVNEVIPDDLITYLNNAVTESNNAVSLTLTALESCYASITPVQEIEEISGLESNQMQILLALSATLTQSLESAYGTSATSYQNALNASNMANQQLEDAQAQLAEAQANLASLNAGLEAAKAAAFAA</sequence>
<protein>
    <recommendedName>
        <fullName evidence="4">Chemotaxis protein</fullName>
    </recommendedName>
</protein>
<feature type="coiled-coil region" evidence="1">
    <location>
        <begin position="223"/>
        <end position="264"/>
    </location>
</feature>
<keyword evidence="1" id="KW-0175">Coiled coil</keyword>
<dbReference type="AlphaFoldDB" id="A0A1S1N2C7"/>
<comment type="caution">
    <text evidence="2">The sequence shown here is derived from an EMBL/GenBank/DDBJ whole genome shotgun (WGS) entry which is preliminary data.</text>
</comment>
<proteinExistence type="predicted"/>
<gene>
    <name evidence="2" type="ORF">BIW53_19545</name>
</gene>
<keyword evidence="3" id="KW-1185">Reference proteome</keyword>
<evidence type="ECO:0000256" key="1">
    <source>
        <dbReference type="SAM" id="Coils"/>
    </source>
</evidence>
<accession>A0A1S1N2C7</accession>
<dbReference type="RefSeq" id="WP_070993697.1">
    <property type="nucleotide sequence ID" value="NZ_CBCSHD010000006.1"/>
</dbReference>
<dbReference type="STRING" id="327939.BIW53_19545"/>
<evidence type="ECO:0008006" key="4">
    <source>
        <dbReference type="Google" id="ProtNLM"/>
    </source>
</evidence>
<evidence type="ECO:0000313" key="2">
    <source>
        <dbReference type="EMBL" id="OHU93540.1"/>
    </source>
</evidence>